<dbReference type="Proteomes" id="UP000001578">
    <property type="component" value="Chromosome"/>
</dbReference>
<dbReference type="KEGG" id="gtn:GTNG_3233"/>
<protein>
    <submittedName>
        <fullName evidence="1">Uncharacterized protein</fullName>
    </submittedName>
</protein>
<name>A4ITC2_GEOTN</name>
<dbReference type="AlphaFoldDB" id="A4ITC2"/>
<proteinExistence type="predicted"/>
<dbReference type="HOGENOM" id="CLU_2273345_0_0_9"/>
<organism evidence="1 2">
    <name type="scientific">Geobacillus thermodenitrificans (strain NG80-2)</name>
    <dbReference type="NCBI Taxonomy" id="420246"/>
    <lineage>
        <taxon>Bacteria</taxon>
        <taxon>Bacillati</taxon>
        <taxon>Bacillota</taxon>
        <taxon>Bacilli</taxon>
        <taxon>Bacillales</taxon>
        <taxon>Anoxybacillaceae</taxon>
        <taxon>Geobacillus</taxon>
    </lineage>
</organism>
<reference evidence="1 2" key="1">
    <citation type="journal article" date="2007" name="Proc. Natl. Acad. Sci. U.S.A.">
        <title>Genome and proteome of long-chain alkane degrading Geobacillus thermodenitrificans NG80-2 isolated from a deep-subsurface oil reservoir.</title>
        <authorList>
            <person name="Feng L."/>
            <person name="Wang W."/>
            <person name="Cheng J."/>
            <person name="Ren Y."/>
            <person name="Zhao G."/>
            <person name="Gao C."/>
            <person name="Tang Y."/>
            <person name="Liu X."/>
            <person name="Han W."/>
            <person name="Peng X."/>
            <person name="Liu R."/>
            <person name="Wang L."/>
        </authorList>
    </citation>
    <scope>NUCLEOTIDE SEQUENCE [LARGE SCALE GENOMIC DNA]</scope>
    <source>
        <strain evidence="1 2">NG80-2</strain>
    </source>
</reference>
<dbReference type="EMBL" id="CP000557">
    <property type="protein sequence ID" value="ABO68576.1"/>
    <property type="molecule type" value="Genomic_DNA"/>
</dbReference>
<accession>A4ITC2</accession>
<dbReference type="RefSeq" id="WP_011888340.1">
    <property type="nucleotide sequence ID" value="NC_009328.1"/>
</dbReference>
<evidence type="ECO:0000313" key="1">
    <source>
        <dbReference type="EMBL" id="ABO68576.1"/>
    </source>
</evidence>
<evidence type="ECO:0000313" key="2">
    <source>
        <dbReference type="Proteomes" id="UP000001578"/>
    </source>
</evidence>
<gene>
    <name evidence="1" type="ordered locus">GTNG_3233</name>
</gene>
<sequence length="109" mass="12821">MEQEEQMQWLLESRQVEIECLKEIVKSLSYTKEKLLAIIINPGNYDEETIEKAWDHLKMIDEGLLERKDGVLSSKVHHLLIEIKKELKKMKKTQGERERVLSQDQGDGE</sequence>